<feature type="domain" description="RsdA/BaiN/AoA(So)-like Rossmann fold-like" evidence="4">
    <location>
        <begin position="2"/>
        <end position="404"/>
    </location>
</feature>
<dbReference type="NCBIfam" id="TIGR00275">
    <property type="entry name" value="aminoacetone oxidase family FAD-binding enzyme"/>
    <property type="match status" value="1"/>
</dbReference>
<evidence type="ECO:0000256" key="1">
    <source>
        <dbReference type="ARBA" id="ARBA00001974"/>
    </source>
</evidence>
<dbReference type="InterPro" id="IPR036188">
    <property type="entry name" value="FAD/NAD-bd_sf"/>
</dbReference>
<keyword evidence="3" id="KW-0274">FAD</keyword>
<dbReference type="Gene3D" id="1.10.8.260">
    <property type="entry name" value="HI0933 insert domain-like"/>
    <property type="match status" value="1"/>
</dbReference>
<organism evidence="6 7">
    <name type="scientific">Mordavella massiliensis</name>
    <dbReference type="NCBI Taxonomy" id="1871024"/>
    <lineage>
        <taxon>Bacteria</taxon>
        <taxon>Bacillati</taxon>
        <taxon>Bacillota</taxon>
        <taxon>Clostridia</taxon>
        <taxon>Eubacteriales</taxon>
        <taxon>Clostridiaceae</taxon>
        <taxon>Mordavella</taxon>
    </lineage>
</organism>
<protein>
    <submittedName>
        <fullName evidence="6">NAD(P)/FAD-dependent oxidoreductase</fullName>
    </submittedName>
</protein>
<dbReference type="RefSeq" id="WP_204907028.1">
    <property type="nucleotide sequence ID" value="NZ_JACJKS010000016.1"/>
</dbReference>
<reference evidence="6" key="2">
    <citation type="journal article" date="2021" name="Sci. Rep.">
        <title>The distribution of antibiotic resistance genes in chicken gut microbiota commensals.</title>
        <authorList>
            <person name="Juricova H."/>
            <person name="Matiasovicova J."/>
            <person name="Kubasova T."/>
            <person name="Cejkova D."/>
            <person name="Rychlik I."/>
        </authorList>
    </citation>
    <scope>NUCLEOTIDE SEQUENCE</scope>
    <source>
        <strain evidence="6">An582</strain>
    </source>
</reference>
<dbReference type="SUPFAM" id="SSF51905">
    <property type="entry name" value="FAD/NAD(P)-binding domain"/>
    <property type="match status" value="1"/>
</dbReference>
<dbReference type="PANTHER" id="PTHR42887:SF2">
    <property type="entry name" value="OS12G0638800 PROTEIN"/>
    <property type="match status" value="1"/>
</dbReference>
<evidence type="ECO:0000256" key="2">
    <source>
        <dbReference type="ARBA" id="ARBA00022630"/>
    </source>
</evidence>
<keyword evidence="2" id="KW-0285">Flavoprotein</keyword>
<dbReference type="EMBL" id="JACJKS010000016">
    <property type="protein sequence ID" value="MBM6949026.1"/>
    <property type="molecule type" value="Genomic_DNA"/>
</dbReference>
<accession>A0A938XCL4</accession>
<gene>
    <name evidence="6" type="ORF">H6A20_10220</name>
</gene>
<dbReference type="InterPro" id="IPR055178">
    <property type="entry name" value="RsdA/BaiN/AoA(So)-like_dom"/>
</dbReference>
<dbReference type="InterPro" id="IPR004792">
    <property type="entry name" value="BaiN-like"/>
</dbReference>
<sequence length="414" mass="43981">MNILIAGGGASGMTAAIAAARQGASVTILEKKEMPGKKILSTGNGRCNLTNMDMKAAYFRGGDPGTVKKVLASFGAEDTLRFFAGLGLLTKTRGTLVYPSNDQAASVREALAMELRRLHVDVRTGFAVCAAEQKEGRFHVTAKGPEGDVRLTGDALILAAGGMAAPALGSDGSGYRLAGSFGHRIIRPLPALVQLRSVESFLKKTAGVRTDGTVRLYADGRLAAQDTGEIQFTDYGLSGIPVFQVSRFASAALAEGRKVQAVLDLLPGLQPEELSALFEARRQTFAGNTAEEFLHGIFHRKLAPVLLTQSRIRWKDKVADIAPGAMQKLARVCKALKLEITGVNGFDQAQVCAGGVDLTEVVPDTMESALVRGLYLTGELLDADGLCGGYNLQWAWATGYLAGRAAGQRRRRDV</sequence>
<reference evidence="6" key="1">
    <citation type="submission" date="2020-08" db="EMBL/GenBank/DDBJ databases">
        <authorList>
            <person name="Cejkova D."/>
            <person name="Kubasova T."/>
            <person name="Jahodarova E."/>
            <person name="Rychlik I."/>
        </authorList>
    </citation>
    <scope>NUCLEOTIDE SEQUENCE</scope>
    <source>
        <strain evidence="6">An582</strain>
    </source>
</reference>
<dbReference type="Pfam" id="PF03486">
    <property type="entry name" value="HI0933_like"/>
    <property type="match status" value="1"/>
</dbReference>
<evidence type="ECO:0000313" key="7">
    <source>
        <dbReference type="Proteomes" id="UP000705508"/>
    </source>
</evidence>
<evidence type="ECO:0000259" key="5">
    <source>
        <dbReference type="Pfam" id="PF22780"/>
    </source>
</evidence>
<name>A0A938XCL4_9CLOT</name>
<dbReference type="SUPFAM" id="SSF160996">
    <property type="entry name" value="HI0933 insert domain-like"/>
    <property type="match status" value="1"/>
</dbReference>
<dbReference type="PRINTS" id="PR00368">
    <property type="entry name" value="FADPNR"/>
</dbReference>
<comment type="cofactor">
    <cofactor evidence="1">
        <name>FAD</name>
        <dbReference type="ChEBI" id="CHEBI:57692"/>
    </cofactor>
</comment>
<comment type="caution">
    <text evidence="6">The sequence shown here is derived from an EMBL/GenBank/DDBJ whole genome shotgun (WGS) entry which is preliminary data.</text>
</comment>
<feature type="domain" description="RsdA/BaiN/AoA(So)-like insert" evidence="5">
    <location>
        <begin position="190"/>
        <end position="351"/>
    </location>
</feature>
<proteinExistence type="predicted"/>
<dbReference type="InterPro" id="IPR057661">
    <property type="entry name" value="RsdA/BaiN/AoA(So)_Rossmann"/>
</dbReference>
<dbReference type="Pfam" id="PF22780">
    <property type="entry name" value="HI0933_like_1st"/>
    <property type="match status" value="1"/>
</dbReference>
<dbReference type="AlphaFoldDB" id="A0A938XCL4"/>
<evidence type="ECO:0000256" key="3">
    <source>
        <dbReference type="ARBA" id="ARBA00022827"/>
    </source>
</evidence>
<dbReference type="InterPro" id="IPR023166">
    <property type="entry name" value="BaiN-like_dom_sf"/>
</dbReference>
<dbReference type="PANTHER" id="PTHR42887">
    <property type="entry name" value="OS12G0638800 PROTEIN"/>
    <property type="match status" value="1"/>
</dbReference>
<dbReference type="PRINTS" id="PR00411">
    <property type="entry name" value="PNDRDTASEI"/>
</dbReference>
<dbReference type="Proteomes" id="UP000705508">
    <property type="component" value="Unassembled WGS sequence"/>
</dbReference>
<evidence type="ECO:0000313" key="6">
    <source>
        <dbReference type="EMBL" id="MBM6949026.1"/>
    </source>
</evidence>
<evidence type="ECO:0000259" key="4">
    <source>
        <dbReference type="Pfam" id="PF03486"/>
    </source>
</evidence>
<dbReference type="Gene3D" id="2.40.30.10">
    <property type="entry name" value="Translation factors"/>
    <property type="match status" value="1"/>
</dbReference>
<dbReference type="Gene3D" id="3.50.50.60">
    <property type="entry name" value="FAD/NAD(P)-binding domain"/>
    <property type="match status" value="1"/>
</dbReference>